<dbReference type="InterPro" id="IPR021159">
    <property type="entry name" value="Sugar-P_transporter_CS"/>
</dbReference>
<feature type="transmembrane region" description="Helical" evidence="6">
    <location>
        <begin position="288"/>
        <end position="312"/>
    </location>
</feature>
<protein>
    <submittedName>
        <fullName evidence="8">Glucose-6-phosphate exchanger SLC37A4</fullName>
    </submittedName>
</protein>
<feature type="transmembrane region" description="Helical" evidence="6">
    <location>
        <begin position="218"/>
        <end position="239"/>
    </location>
</feature>
<keyword evidence="5 6" id="KW-0472">Membrane</keyword>
<dbReference type="GO" id="GO:0061513">
    <property type="term" value="F:glucose 6-phosphate:phosphate antiporter activity"/>
    <property type="evidence" value="ECO:0007669"/>
    <property type="project" value="TreeGrafter"/>
</dbReference>
<dbReference type="Gene3D" id="1.20.1250.20">
    <property type="entry name" value="MFS general substrate transporter like domains"/>
    <property type="match status" value="3"/>
</dbReference>
<dbReference type="AlphaFoldDB" id="A0A6G1PS13"/>
<name>A0A6G1PS13_CHAAH</name>
<dbReference type="GO" id="GO:0005789">
    <property type="term" value="C:endoplasmic reticulum membrane"/>
    <property type="evidence" value="ECO:0007669"/>
    <property type="project" value="TreeGrafter"/>
</dbReference>
<dbReference type="GO" id="GO:0035435">
    <property type="term" value="P:phosphate ion transmembrane transport"/>
    <property type="evidence" value="ECO:0007669"/>
    <property type="project" value="TreeGrafter"/>
</dbReference>
<dbReference type="PROSITE" id="PS50850">
    <property type="entry name" value="MFS"/>
    <property type="match status" value="1"/>
</dbReference>
<keyword evidence="9" id="KW-1185">Reference proteome</keyword>
<evidence type="ECO:0000256" key="5">
    <source>
        <dbReference type="ARBA" id="ARBA00023136"/>
    </source>
</evidence>
<dbReference type="PIRSF" id="PIRSF002808">
    <property type="entry name" value="Hexose_phosphate_transp"/>
    <property type="match status" value="1"/>
</dbReference>
<evidence type="ECO:0000256" key="2">
    <source>
        <dbReference type="ARBA" id="ARBA00009598"/>
    </source>
</evidence>
<dbReference type="SUPFAM" id="SSF103473">
    <property type="entry name" value="MFS general substrate transporter"/>
    <property type="match status" value="1"/>
</dbReference>
<dbReference type="CDD" id="cd17343">
    <property type="entry name" value="MFS_SLC37A4"/>
    <property type="match status" value="1"/>
</dbReference>
<gene>
    <name evidence="8" type="ORF">EXN66_Car008649</name>
</gene>
<keyword evidence="4 6" id="KW-1133">Transmembrane helix</keyword>
<dbReference type="PANTHER" id="PTHR43826:SF11">
    <property type="entry name" value="GLUCOSE-6-PHOSPHATE TRANSLOCASE ISOFORM X1"/>
    <property type="match status" value="1"/>
</dbReference>
<dbReference type="InterPro" id="IPR036259">
    <property type="entry name" value="MFS_trans_sf"/>
</dbReference>
<feature type="transmembrane region" description="Helical" evidence="6">
    <location>
        <begin position="179"/>
        <end position="198"/>
    </location>
</feature>
<evidence type="ECO:0000256" key="6">
    <source>
        <dbReference type="SAM" id="Phobius"/>
    </source>
</evidence>
<feature type="transmembrane region" description="Helical" evidence="6">
    <location>
        <begin position="260"/>
        <end position="276"/>
    </location>
</feature>
<dbReference type="InterPro" id="IPR051337">
    <property type="entry name" value="OPA_Antiporter"/>
</dbReference>
<feature type="domain" description="Major facilitator superfamily (MFS) profile" evidence="7">
    <location>
        <begin position="1"/>
        <end position="378"/>
    </location>
</feature>
<reference evidence="9" key="2">
    <citation type="submission" date="2019-02" db="EMBL/GenBank/DDBJ databases">
        <title>Opniocepnalus argus Var Kimnra genome.</title>
        <authorList>
            <person name="Zhou C."/>
            <person name="Xiao S."/>
        </authorList>
    </citation>
    <scope>NUCLEOTIDE SEQUENCE [LARGE SCALE GENOMIC DNA]</scope>
</reference>
<evidence type="ECO:0000259" key="7">
    <source>
        <dbReference type="PROSITE" id="PS50850"/>
    </source>
</evidence>
<dbReference type="PROSITE" id="PS00942">
    <property type="entry name" value="GLPT"/>
    <property type="match status" value="1"/>
</dbReference>
<dbReference type="Proteomes" id="UP000503349">
    <property type="component" value="Chromosome 8"/>
</dbReference>
<reference evidence="8 9" key="1">
    <citation type="submission" date="2019-02" db="EMBL/GenBank/DDBJ databases">
        <title>Opniocepnalus argus genome.</title>
        <authorList>
            <person name="Zhou C."/>
            <person name="Xiao S."/>
        </authorList>
    </citation>
    <scope>NUCLEOTIDE SEQUENCE [LARGE SCALE GENOMIC DNA]</scope>
    <source>
        <strain evidence="8">OARG1902GOOAL</strain>
        <tissue evidence="8">Muscle</tissue>
    </source>
</reference>
<evidence type="ECO:0000313" key="9">
    <source>
        <dbReference type="Proteomes" id="UP000503349"/>
    </source>
</evidence>
<evidence type="ECO:0000256" key="1">
    <source>
        <dbReference type="ARBA" id="ARBA00004127"/>
    </source>
</evidence>
<dbReference type="InterPro" id="IPR000849">
    <property type="entry name" value="Sugar_P_transporter"/>
</dbReference>
<evidence type="ECO:0000256" key="4">
    <source>
        <dbReference type="ARBA" id="ARBA00022989"/>
    </source>
</evidence>
<feature type="transmembrane region" description="Helical" evidence="6">
    <location>
        <begin position="324"/>
        <end position="343"/>
    </location>
</feature>
<feature type="transmembrane region" description="Helical" evidence="6">
    <location>
        <begin position="124"/>
        <end position="146"/>
    </location>
</feature>
<feature type="transmembrane region" description="Helical" evidence="6">
    <location>
        <begin position="355"/>
        <end position="376"/>
    </location>
</feature>
<dbReference type="Pfam" id="PF07690">
    <property type="entry name" value="MFS_1"/>
    <property type="match status" value="1"/>
</dbReference>
<sequence length="388" mass="42006">MATAALGYYRGSIFLAMFVGYTLYCFNRKTFSFVMPSLMQEIELDKDDLGMITSSQSLAYAISKFISGVLSDQMSARWLFSTGLFMWFDPSEFGTRWAILSCSMNLAGSLGPIIATVLAQSYSWRTILSASGIICVVVSFVCLLVIKNEPKDVGLPNIETAAKKSKGGSSSDESTLSEFLLSPYLWLLSVSYLVVFGVKTASTDWGQLFLIQDKGQSTLMGSSYISALEAGGLLGSLAAGYLSDKAVAKQGMRIYGNPRHLILICMMAGMFVSMYLFRVTVTPESPKVWILCLGAAFGFSTYGPIALFGVIANESAPSNYCGTSHAIVALMANIGGFLSGLPFSTIAKHHGWETAFWVAEIICGVTTVGFFLLRNIQTKMGHVSKKAE</sequence>
<feature type="transmembrane region" description="Helical" evidence="6">
    <location>
        <begin position="97"/>
        <end position="118"/>
    </location>
</feature>
<comment type="subcellular location">
    <subcellularLocation>
        <location evidence="1">Endomembrane system</location>
        <topology evidence="1">Multi-pass membrane protein</topology>
    </subcellularLocation>
</comment>
<keyword evidence="3 6" id="KW-0812">Transmembrane</keyword>
<evidence type="ECO:0000256" key="3">
    <source>
        <dbReference type="ARBA" id="ARBA00022692"/>
    </source>
</evidence>
<organism evidence="8 9">
    <name type="scientific">Channa argus</name>
    <name type="common">Northern snakehead</name>
    <name type="synonym">Ophicephalus argus</name>
    <dbReference type="NCBI Taxonomy" id="215402"/>
    <lineage>
        <taxon>Eukaryota</taxon>
        <taxon>Metazoa</taxon>
        <taxon>Chordata</taxon>
        <taxon>Craniata</taxon>
        <taxon>Vertebrata</taxon>
        <taxon>Euteleostomi</taxon>
        <taxon>Actinopterygii</taxon>
        <taxon>Neopterygii</taxon>
        <taxon>Teleostei</taxon>
        <taxon>Neoteleostei</taxon>
        <taxon>Acanthomorphata</taxon>
        <taxon>Anabantaria</taxon>
        <taxon>Anabantiformes</taxon>
        <taxon>Channoidei</taxon>
        <taxon>Channidae</taxon>
        <taxon>Channa</taxon>
    </lineage>
</organism>
<evidence type="ECO:0000313" key="8">
    <source>
        <dbReference type="EMBL" id="KAF3692973.1"/>
    </source>
</evidence>
<dbReference type="EMBL" id="CM015719">
    <property type="protein sequence ID" value="KAF3692973.1"/>
    <property type="molecule type" value="Genomic_DNA"/>
</dbReference>
<feature type="transmembrane region" description="Helical" evidence="6">
    <location>
        <begin position="6"/>
        <end position="26"/>
    </location>
</feature>
<proteinExistence type="inferred from homology"/>
<accession>A0A6G1PS13</accession>
<dbReference type="InterPro" id="IPR011701">
    <property type="entry name" value="MFS"/>
</dbReference>
<dbReference type="PANTHER" id="PTHR43826">
    <property type="entry name" value="GLUCOSE-6-PHOSPHATE EXCHANGER SLC37A4"/>
    <property type="match status" value="1"/>
</dbReference>
<comment type="similarity">
    <text evidence="2">Belongs to the major facilitator superfamily. Organophosphate:Pi antiporter (OPA) (TC 2.A.1.4) family.</text>
</comment>
<dbReference type="InterPro" id="IPR020846">
    <property type="entry name" value="MFS_dom"/>
</dbReference>